<dbReference type="GO" id="GO:0005829">
    <property type="term" value="C:cytosol"/>
    <property type="evidence" value="ECO:0007669"/>
    <property type="project" value="TreeGrafter"/>
</dbReference>
<evidence type="ECO:0000313" key="4">
    <source>
        <dbReference type="Proteomes" id="UP000824241"/>
    </source>
</evidence>
<evidence type="ECO:0000313" key="3">
    <source>
        <dbReference type="EMBL" id="HIR61890.1"/>
    </source>
</evidence>
<sequence length="110" mass="12177">MLQFGDILRGLLEQDGISQKQLADALNLAPSTLGNYIRGLREPDFATLSRIADYFGVTADFLLGRCPPEGLSHEEEELVRLYRALSAQGKRLLRSIGELLFRQEGGAEKA</sequence>
<dbReference type="GO" id="GO:0003677">
    <property type="term" value="F:DNA binding"/>
    <property type="evidence" value="ECO:0007669"/>
    <property type="project" value="UniProtKB-KW"/>
</dbReference>
<reference evidence="3" key="1">
    <citation type="submission" date="2020-10" db="EMBL/GenBank/DDBJ databases">
        <authorList>
            <person name="Gilroy R."/>
        </authorList>
    </citation>
    <scope>NUCLEOTIDE SEQUENCE</scope>
    <source>
        <strain evidence="3">CHK189-12415</strain>
    </source>
</reference>
<dbReference type="EMBL" id="DVHA01000322">
    <property type="protein sequence ID" value="HIR61890.1"/>
    <property type="molecule type" value="Genomic_DNA"/>
</dbReference>
<keyword evidence="1" id="KW-0238">DNA-binding</keyword>
<gene>
    <name evidence="3" type="ORF">IAB37_09980</name>
</gene>
<dbReference type="InterPro" id="IPR050807">
    <property type="entry name" value="TransReg_Diox_bact_type"/>
</dbReference>
<dbReference type="Pfam" id="PF01381">
    <property type="entry name" value="HTH_3"/>
    <property type="match status" value="1"/>
</dbReference>
<name>A0A9D1DZ53_9FIRM</name>
<dbReference type="InterPro" id="IPR010982">
    <property type="entry name" value="Lambda_DNA-bd_dom_sf"/>
</dbReference>
<feature type="domain" description="HTH cro/C1-type" evidence="2">
    <location>
        <begin position="8"/>
        <end position="62"/>
    </location>
</feature>
<dbReference type="PROSITE" id="PS50943">
    <property type="entry name" value="HTH_CROC1"/>
    <property type="match status" value="1"/>
</dbReference>
<dbReference type="PANTHER" id="PTHR46797:SF1">
    <property type="entry name" value="METHYLPHOSPHONATE SYNTHASE"/>
    <property type="match status" value="1"/>
</dbReference>
<organism evidence="3 4">
    <name type="scientific">Candidatus Faecivivens stercoravium</name>
    <dbReference type="NCBI Taxonomy" id="2840803"/>
    <lineage>
        <taxon>Bacteria</taxon>
        <taxon>Bacillati</taxon>
        <taxon>Bacillota</taxon>
        <taxon>Clostridia</taxon>
        <taxon>Eubacteriales</taxon>
        <taxon>Oscillospiraceae</taxon>
        <taxon>Oscillospiraceae incertae sedis</taxon>
        <taxon>Candidatus Faecivivens</taxon>
    </lineage>
</organism>
<dbReference type="SUPFAM" id="SSF47413">
    <property type="entry name" value="lambda repressor-like DNA-binding domains"/>
    <property type="match status" value="1"/>
</dbReference>
<protein>
    <submittedName>
        <fullName evidence="3">Helix-turn-helix transcriptional regulator</fullName>
    </submittedName>
</protein>
<evidence type="ECO:0000259" key="2">
    <source>
        <dbReference type="PROSITE" id="PS50943"/>
    </source>
</evidence>
<dbReference type="InterPro" id="IPR001387">
    <property type="entry name" value="Cro/C1-type_HTH"/>
</dbReference>
<dbReference type="PANTHER" id="PTHR46797">
    <property type="entry name" value="HTH-TYPE TRANSCRIPTIONAL REGULATOR"/>
    <property type="match status" value="1"/>
</dbReference>
<proteinExistence type="predicted"/>
<dbReference type="CDD" id="cd00093">
    <property type="entry name" value="HTH_XRE"/>
    <property type="match status" value="1"/>
</dbReference>
<dbReference type="GO" id="GO:0003700">
    <property type="term" value="F:DNA-binding transcription factor activity"/>
    <property type="evidence" value="ECO:0007669"/>
    <property type="project" value="TreeGrafter"/>
</dbReference>
<evidence type="ECO:0000256" key="1">
    <source>
        <dbReference type="ARBA" id="ARBA00023125"/>
    </source>
</evidence>
<accession>A0A9D1DZ53</accession>
<dbReference type="Gene3D" id="1.10.260.40">
    <property type="entry name" value="lambda repressor-like DNA-binding domains"/>
    <property type="match status" value="1"/>
</dbReference>
<reference evidence="3" key="2">
    <citation type="journal article" date="2021" name="PeerJ">
        <title>Extensive microbial diversity within the chicken gut microbiome revealed by metagenomics and culture.</title>
        <authorList>
            <person name="Gilroy R."/>
            <person name="Ravi A."/>
            <person name="Getino M."/>
            <person name="Pursley I."/>
            <person name="Horton D.L."/>
            <person name="Alikhan N.F."/>
            <person name="Baker D."/>
            <person name="Gharbi K."/>
            <person name="Hall N."/>
            <person name="Watson M."/>
            <person name="Adriaenssens E.M."/>
            <person name="Foster-Nyarko E."/>
            <person name="Jarju S."/>
            <person name="Secka A."/>
            <person name="Antonio M."/>
            <person name="Oren A."/>
            <person name="Chaudhuri R.R."/>
            <person name="La Ragione R."/>
            <person name="Hildebrand F."/>
            <person name="Pallen M.J."/>
        </authorList>
    </citation>
    <scope>NUCLEOTIDE SEQUENCE</scope>
    <source>
        <strain evidence="3">CHK189-12415</strain>
    </source>
</reference>
<dbReference type="Proteomes" id="UP000824241">
    <property type="component" value="Unassembled WGS sequence"/>
</dbReference>
<comment type="caution">
    <text evidence="3">The sequence shown here is derived from an EMBL/GenBank/DDBJ whole genome shotgun (WGS) entry which is preliminary data.</text>
</comment>
<dbReference type="SMART" id="SM00530">
    <property type="entry name" value="HTH_XRE"/>
    <property type="match status" value="1"/>
</dbReference>
<dbReference type="AlphaFoldDB" id="A0A9D1DZ53"/>